<reference evidence="3" key="1">
    <citation type="journal article" date="2016" name="Nat. Genet.">
        <title>A high-quality carrot genome assembly provides new insights into carotenoid accumulation and asterid genome evolution.</title>
        <authorList>
            <person name="Iorizzo M."/>
            <person name="Ellison S."/>
            <person name="Senalik D."/>
            <person name="Zeng P."/>
            <person name="Satapoomin P."/>
            <person name="Huang J."/>
            <person name="Bowman M."/>
            <person name="Iovene M."/>
            <person name="Sanseverino W."/>
            <person name="Cavagnaro P."/>
            <person name="Yildiz M."/>
            <person name="Macko-Podgorni A."/>
            <person name="Moranska E."/>
            <person name="Grzebelus E."/>
            <person name="Grzebelus D."/>
            <person name="Ashrafi H."/>
            <person name="Zheng Z."/>
            <person name="Cheng S."/>
            <person name="Spooner D."/>
            <person name="Van Deynze A."/>
            <person name="Simon P."/>
        </authorList>
    </citation>
    <scope>NUCLEOTIDE SEQUENCE</scope>
    <source>
        <tissue evidence="3">Leaf</tissue>
    </source>
</reference>
<feature type="region of interest" description="Disordered" evidence="1">
    <location>
        <begin position="28"/>
        <end position="70"/>
    </location>
</feature>
<evidence type="ECO:0000313" key="3">
    <source>
        <dbReference type="EMBL" id="WOH16188.1"/>
    </source>
</evidence>
<reference evidence="3" key="2">
    <citation type="submission" date="2022-03" db="EMBL/GenBank/DDBJ databases">
        <title>Draft title - Genomic analysis of global carrot germplasm unveils the trajectory of domestication and the origin of high carotenoid orange carrot.</title>
        <authorList>
            <person name="Iorizzo M."/>
            <person name="Ellison S."/>
            <person name="Senalik D."/>
            <person name="Macko-Podgorni A."/>
            <person name="Grzebelus D."/>
            <person name="Bostan H."/>
            <person name="Rolling W."/>
            <person name="Curaba J."/>
            <person name="Simon P."/>
        </authorList>
    </citation>
    <scope>NUCLEOTIDE SEQUENCE</scope>
    <source>
        <tissue evidence="3">Leaf</tissue>
    </source>
</reference>
<evidence type="ECO:0000256" key="1">
    <source>
        <dbReference type="SAM" id="MobiDB-lite"/>
    </source>
</evidence>
<organism evidence="3 4">
    <name type="scientific">Daucus carota subsp. sativus</name>
    <name type="common">Carrot</name>
    <dbReference type="NCBI Taxonomy" id="79200"/>
    <lineage>
        <taxon>Eukaryota</taxon>
        <taxon>Viridiplantae</taxon>
        <taxon>Streptophyta</taxon>
        <taxon>Embryophyta</taxon>
        <taxon>Tracheophyta</taxon>
        <taxon>Spermatophyta</taxon>
        <taxon>Magnoliopsida</taxon>
        <taxon>eudicotyledons</taxon>
        <taxon>Gunneridae</taxon>
        <taxon>Pentapetalae</taxon>
        <taxon>asterids</taxon>
        <taxon>campanulids</taxon>
        <taxon>Apiales</taxon>
        <taxon>Apiaceae</taxon>
        <taxon>Apioideae</taxon>
        <taxon>Scandiceae</taxon>
        <taxon>Daucinae</taxon>
        <taxon>Daucus</taxon>
        <taxon>Daucus sect. Daucus</taxon>
    </lineage>
</organism>
<dbReference type="PANTHER" id="PTHR38932:SF1">
    <property type="entry name" value="DUF4005 DOMAIN-CONTAINING PROTEIN"/>
    <property type="match status" value="1"/>
</dbReference>
<dbReference type="PANTHER" id="PTHR38932">
    <property type="entry name" value="BNAC03G64660D PROTEIN"/>
    <property type="match status" value="1"/>
</dbReference>
<gene>
    <name evidence="3" type="ORF">DCAR_0935737</name>
</gene>
<evidence type="ECO:0000313" key="4">
    <source>
        <dbReference type="Proteomes" id="UP000077755"/>
    </source>
</evidence>
<dbReference type="EMBL" id="CP093351">
    <property type="protein sequence ID" value="WOH16188.1"/>
    <property type="molecule type" value="Genomic_DNA"/>
</dbReference>
<keyword evidence="4" id="KW-1185">Reference proteome</keyword>
<feature type="signal peptide" evidence="2">
    <location>
        <begin position="1"/>
        <end position="19"/>
    </location>
</feature>
<feature type="chain" id="PRO_5042005720" evidence="2">
    <location>
        <begin position="20"/>
        <end position="126"/>
    </location>
</feature>
<accession>A0AAF0XXT6</accession>
<sequence>MAALLKYLFNFFFWECIVSLVEEEKQNIRASSVPRPRAVLSSPDNDGLLKSKQKSRPERSSGLRNHNQCQNRHVQCKVVPKSIDAEGRPINKTRETNEAVHSRINPKVIRVSPLAEPNKRAYLRKG</sequence>
<name>A0AAF0XXT6_DAUCS</name>
<evidence type="ECO:0000256" key="2">
    <source>
        <dbReference type="SAM" id="SignalP"/>
    </source>
</evidence>
<proteinExistence type="predicted"/>
<keyword evidence="2" id="KW-0732">Signal</keyword>
<dbReference type="AlphaFoldDB" id="A0AAF0XXT6"/>
<protein>
    <submittedName>
        <fullName evidence="3">Uncharacterized protein</fullName>
    </submittedName>
</protein>
<dbReference type="Proteomes" id="UP000077755">
    <property type="component" value="Chromosome 9"/>
</dbReference>